<feature type="transmembrane region" description="Helical" evidence="1">
    <location>
        <begin position="325"/>
        <end position="343"/>
    </location>
</feature>
<dbReference type="InterPro" id="IPR029151">
    <property type="entry name" value="Sensor-like_sf"/>
</dbReference>
<keyword evidence="1" id="KW-0812">Transmembrane</keyword>
<keyword evidence="1" id="KW-1133">Transmembrane helix</keyword>
<accession>A0A3B0QSF8</accession>
<dbReference type="InterPro" id="IPR048760">
    <property type="entry name" value="VP0354-like_sensor_dom"/>
</dbReference>
<organism evidence="3">
    <name type="scientific">hydrothermal vent metagenome</name>
    <dbReference type="NCBI Taxonomy" id="652676"/>
    <lineage>
        <taxon>unclassified sequences</taxon>
        <taxon>metagenomes</taxon>
        <taxon>ecological metagenomes</taxon>
    </lineage>
</organism>
<dbReference type="Pfam" id="PF21623">
    <property type="entry name" value="HK_sensor_dom_bact"/>
    <property type="match status" value="1"/>
</dbReference>
<evidence type="ECO:0000256" key="1">
    <source>
        <dbReference type="SAM" id="Phobius"/>
    </source>
</evidence>
<reference evidence="3" key="1">
    <citation type="submission" date="2018-06" db="EMBL/GenBank/DDBJ databases">
        <authorList>
            <person name="Zhirakovskaya E."/>
        </authorList>
    </citation>
    <scope>NUCLEOTIDE SEQUENCE</scope>
</reference>
<sequence length="363" mass="41193">MPVQSRDIAMRFFPIFIPVAVVTVVVIYLFFSFNQRGAREIIEHDEMHNVERLKAVSSGDLRSVISDLLILSDSNKRPGMNASSRAAGADELVDGYTSFSARKGVYDQIRYIDKNGMEVVRVNYEDGKAVSAPPSELQNKKSRYYFKDTMMLRRGDIFVSHIDLNVENGVVEEPKKPVMRIGTPVFDSKGGKLGIVLLNYLGGEFLGKLKHHHGSKLSRLLVLNREGYFLVADKSEDEWGFMYEGKTDSTFQRSYPDVWKRILQEKDGQIYAKEGLFTFATIYPVLDALGWDGAGSVKNRRYFLRIVSFLPASTLARQMDVKSYLQAATLVLFAFVVLSWFLARARARRSRAEDKLEACGREH</sequence>
<dbReference type="SUPFAM" id="SSF103190">
    <property type="entry name" value="Sensory domain-like"/>
    <property type="match status" value="2"/>
</dbReference>
<proteinExistence type="predicted"/>
<name>A0A3B0QSF8_9ZZZZ</name>
<keyword evidence="1" id="KW-0472">Membrane</keyword>
<evidence type="ECO:0000313" key="3">
    <source>
        <dbReference type="EMBL" id="VAV84614.1"/>
    </source>
</evidence>
<dbReference type="Gene3D" id="3.30.450.20">
    <property type="entry name" value="PAS domain"/>
    <property type="match status" value="2"/>
</dbReference>
<feature type="transmembrane region" description="Helical" evidence="1">
    <location>
        <begin position="12"/>
        <end position="31"/>
    </location>
</feature>
<evidence type="ECO:0000259" key="2">
    <source>
        <dbReference type="Pfam" id="PF21623"/>
    </source>
</evidence>
<dbReference type="EMBL" id="UOEA01000069">
    <property type="protein sequence ID" value="VAV84614.1"/>
    <property type="molecule type" value="Genomic_DNA"/>
</dbReference>
<dbReference type="AlphaFoldDB" id="A0A3B0QSF8"/>
<feature type="domain" description="Histidine kinase VP0354-like sensor" evidence="2">
    <location>
        <begin position="86"/>
        <end position="282"/>
    </location>
</feature>
<protein>
    <recommendedName>
        <fullName evidence="2">Histidine kinase VP0354-like sensor domain-containing protein</fullName>
    </recommendedName>
</protein>
<gene>
    <name evidence="3" type="ORF">MNBD_DELTA01-1824</name>
</gene>